<dbReference type="WBParaSite" id="ES5_v2.g14411.t1">
    <property type="protein sequence ID" value="ES5_v2.g14411.t1"/>
    <property type="gene ID" value="ES5_v2.g14411"/>
</dbReference>
<protein>
    <submittedName>
        <fullName evidence="2">Uncharacterized protein</fullName>
    </submittedName>
</protein>
<accession>A0AC34FB65</accession>
<dbReference type="Proteomes" id="UP000887579">
    <property type="component" value="Unplaced"/>
</dbReference>
<reference evidence="2" key="1">
    <citation type="submission" date="2022-11" db="UniProtKB">
        <authorList>
            <consortium name="WormBaseParasite"/>
        </authorList>
    </citation>
    <scope>IDENTIFICATION</scope>
</reference>
<sequence length="194" mass="22400">MSSRTRKILDQLEPVSTSQDALATNDMPKTRKWLREITVEKSPGRSPPRAYDFSISTESNKLFEIESVPKFRDFKELNNDSGNHDAFFKQPRGVLYKTTSDFRKAKRVYPQLPLRRFYTPVKLINEPLLFKLDKHISTVNSIAECHFIYGNIVATSGGMADGTIKFWYLVTGKLVQNVVIKFVRKVHGRMREVQ</sequence>
<organism evidence="1 2">
    <name type="scientific">Panagrolaimus sp. ES5</name>
    <dbReference type="NCBI Taxonomy" id="591445"/>
    <lineage>
        <taxon>Eukaryota</taxon>
        <taxon>Metazoa</taxon>
        <taxon>Ecdysozoa</taxon>
        <taxon>Nematoda</taxon>
        <taxon>Chromadorea</taxon>
        <taxon>Rhabditida</taxon>
        <taxon>Tylenchina</taxon>
        <taxon>Panagrolaimomorpha</taxon>
        <taxon>Panagrolaimoidea</taxon>
        <taxon>Panagrolaimidae</taxon>
        <taxon>Panagrolaimus</taxon>
    </lineage>
</organism>
<proteinExistence type="predicted"/>
<evidence type="ECO:0000313" key="1">
    <source>
        <dbReference type="Proteomes" id="UP000887579"/>
    </source>
</evidence>
<name>A0AC34FB65_9BILA</name>
<evidence type="ECO:0000313" key="2">
    <source>
        <dbReference type="WBParaSite" id="ES5_v2.g14411.t1"/>
    </source>
</evidence>